<accession>A0A8K0NJD4</accession>
<feature type="non-terminal residue" evidence="3">
    <location>
        <position position="341"/>
    </location>
</feature>
<keyword evidence="4" id="KW-1185">Reference proteome</keyword>
<sequence>MLKPVALSAGLIAGAHAFWRMECPGVLGTARLDPIVDPNSVSTHAHVIQGSSSFSATSGSDELMKGQCTTCRVTQDRSAYWHPALYFQDAHTGQIEAVPQVGGMLSYYLLYGDKVTAFPHGFSMVAGKNTRRTFTSGDPNKPDPPKSEWAALGLSSQSALEEHMIGFNCLNYAEPPEGTLYRHRFPDKETLKKCTDGVRIELMFPSCWNGRDLDSEDHMSHMAYPDLGIDGSCQDTHPVRVPSLMYEVIWNTYAFNGRDGDFVFSNGDKTGYGYHGDFTTGWPTEFLQRAIDTCTNESGRIEDCPLFNVVDHDTATSCKWETKLPAALAHEDVTGPMSTLP</sequence>
<feature type="domain" description="DUF1996" evidence="2">
    <location>
        <begin position="33"/>
        <end position="282"/>
    </location>
</feature>
<proteinExistence type="predicted"/>
<keyword evidence="1" id="KW-0732">Signal</keyword>
<organism evidence="3 4">
    <name type="scientific">Claviceps africana</name>
    <dbReference type="NCBI Taxonomy" id="83212"/>
    <lineage>
        <taxon>Eukaryota</taxon>
        <taxon>Fungi</taxon>
        <taxon>Dikarya</taxon>
        <taxon>Ascomycota</taxon>
        <taxon>Pezizomycotina</taxon>
        <taxon>Sordariomycetes</taxon>
        <taxon>Hypocreomycetidae</taxon>
        <taxon>Hypocreales</taxon>
        <taxon>Clavicipitaceae</taxon>
        <taxon>Claviceps</taxon>
    </lineage>
</organism>
<reference evidence="3" key="1">
    <citation type="journal article" date="2020" name="bioRxiv">
        <title>Whole genome comparisons of ergot fungi reveals the divergence and evolution of species within the genus Claviceps are the result of varying mechanisms driving genome evolution and host range expansion.</title>
        <authorList>
            <person name="Wyka S.A."/>
            <person name="Mondo S.J."/>
            <person name="Liu M."/>
            <person name="Dettman J."/>
            <person name="Nalam V."/>
            <person name="Broders K.D."/>
        </authorList>
    </citation>
    <scope>NUCLEOTIDE SEQUENCE</scope>
    <source>
        <strain evidence="3">CCC 489</strain>
    </source>
</reference>
<dbReference type="EMBL" id="SRPY01000133">
    <property type="protein sequence ID" value="KAG5928173.1"/>
    <property type="molecule type" value="Genomic_DNA"/>
</dbReference>
<evidence type="ECO:0000313" key="3">
    <source>
        <dbReference type="EMBL" id="KAG5928173.1"/>
    </source>
</evidence>
<gene>
    <name evidence="3" type="ORF">E4U42_001179</name>
</gene>
<dbReference type="Proteomes" id="UP000811619">
    <property type="component" value="Unassembled WGS sequence"/>
</dbReference>
<dbReference type="AlphaFoldDB" id="A0A8K0NJD4"/>
<protein>
    <recommendedName>
        <fullName evidence="2">DUF1996 domain-containing protein</fullName>
    </recommendedName>
</protein>
<evidence type="ECO:0000256" key="1">
    <source>
        <dbReference type="SAM" id="SignalP"/>
    </source>
</evidence>
<dbReference type="InterPro" id="IPR018535">
    <property type="entry name" value="DUF1996"/>
</dbReference>
<evidence type="ECO:0000259" key="2">
    <source>
        <dbReference type="Pfam" id="PF09362"/>
    </source>
</evidence>
<feature type="signal peptide" evidence="1">
    <location>
        <begin position="1"/>
        <end position="17"/>
    </location>
</feature>
<dbReference type="PANTHER" id="PTHR43662:SF7">
    <property type="entry name" value="DUF1996 DOMAIN-CONTAINING PROTEIN"/>
    <property type="match status" value="1"/>
</dbReference>
<evidence type="ECO:0000313" key="4">
    <source>
        <dbReference type="Proteomes" id="UP000811619"/>
    </source>
</evidence>
<dbReference type="PANTHER" id="PTHR43662">
    <property type="match status" value="1"/>
</dbReference>
<dbReference type="OrthoDB" id="74764at2759"/>
<name>A0A8K0NJD4_9HYPO</name>
<dbReference type="Pfam" id="PF09362">
    <property type="entry name" value="DUF1996"/>
    <property type="match status" value="1"/>
</dbReference>
<feature type="chain" id="PRO_5035419668" description="DUF1996 domain-containing protein" evidence="1">
    <location>
        <begin position="18"/>
        <end position="341"/>
    </location>
</feature>
<comment type="caution">
    <text evidence="3">The sequence shown here is derived from an EMBL/GenBank/DDBJ whole genome shotgun (WGS) entry which is preliminary data.</text>
</comment>